<dbReference type="InterPro" id="IPR006439">
    <property type="entry name" value="HAD-SF_hydro_IA"/>
</dbReference>
<evidence type="ECO:0000313" key="3">
    <source>
        <dbReference type="Proteomes" id="UP001183222"/>
    </source>
</evidence>
<dbReference type="SUPFAM" id="SSF56784">
    <property type="entry name" value="HAD-like"/>
    <property type="match status" value="1"/>
</dbReference>
<dbReference type="CDD" id="cd02603">
    <property type="entry name" value="HAD_sEH-N_like"/>
    <property type="match status" value="1"/>
</dbReference>
<protein>
    <submittedName>
        <fullName evidence="2">HAD-IA family hydrolase</fullName>
    </submittedName>
</protein>
<dbReference type="InterPro" id="IPR052898">
    <property type="entry name" value="ACAD10-like"/>
</dbReference>
<proteinExistence type="predicted"/>
<dbReference type="SFLD" id="SFLDG01129">
    <property type="entry name" value="C1.5:_HAD__Beta-PGM__Phosphata"/>
    <property type="match status" value="1"/>
</dbReference>
<dbReference type="InterPro" id="IPR036412">
    <property type="entry name" value="HAD-like_sf"/>
</dbReference>
<dbReference type="PANTHER" id="PTHR47829">
    <property type="entry name" value="HYDROLASE, PUTATIVE (AFU_ORTHOLOGUE AFUA_1G12880)-RELATED"/>
    <property type="match status" value="1"/>
</dbReference>
<dbReference type="GO" id="GO:0016787">
    <property type="term" value="F:hydrolase activity"/>
    <property type="evidence" value="ECO:0007669"/>
    <property type="project" value="UniProtKB-KW"/>
</dbReference>
<dbReference type="Pfam" id="PF00702">
    <property type="entry name" value="Hydrolase"/>
    <property type="match status" value="1"/>
</dbReference>
<dbReference type="Proteomes" id="UP001183222">
    <property type="component" value="Unassembled WGS sequence"/>
</dbReference>
<sequence length="220" mass="23380">MTGTVSAVVFDLGGVITESPMIAFAAYEREAGLPDGLIRQLNSTDPDTNAWARFERNELDVPGFSAAFEAEAAALGHRLDAGRVLAALRGEVRPAMVAAIRALKEAGLPLGMVSNNVSPMERGGRMDDILDLFDVIVESSVEGVRKPEPEIYRRALDRLSDAVGRRIEATDCAYLDDLGINLKPARALGFSTIKVVDPDAAIAELSALVGFPLDGAARAS</sequence>
<dbReference type="EMBL" id="JAVREI010000013">
    <property type="protein sequence ID" value="MDT0277428.1"/>
    <property type="molecule type" value="Genomic_DNA"/>
</dbReference>
<reference evidence="3" key="1">
    <citation type="submission" date="2023-07" db="EMBL/GenBank/DDBJ databases">
        <title>30 novel species of actinomycetes from the DSMZ collection.</title>
        <authorList>
            <person name="Nouioui I."/>
        </authorList>
    </citation>
    <scope>NUCLEOTIDE SEQUENCE [LARGE SCALE GENOMIC DNA]</scope>
    <source>
        <strain evidence="3">DSM 46792</strain>
    </source>
</reference>
<dbReference type="PRINTS" id="PR00413">
    <property type="entry name" value="HADHALOGNASE"/>
</dbReference>
<organism evidence="2 3">
    <name type="scientific">Blastococcus goldschmidtiae</name>
    <dbReference type="NCBI Taxonomy" id="3075546"/>
    <lineage>
        <taxon>Bacteria</taxon>
        <taxon>Bacillati</taxon>
        <taxon>Actinomycetota</taxon>
        <taxon>Actinomycetes</taxon>
        <taxon>Geodermatophilales</taxon>
        <taxon>Geodermatophilaceae</taxon>
        <taxon>Blastococcus</taxon>
    </lineage>
</organism>
<dbReference type="InterPro" id="IPR023198">
    <property type="entry name" value="PGP-like_dom2"/>
</dbReference>
<dbReference type="InterPro" id="IPR023214">
    <property type="entry name" value="HAD_sf"/>
</dbReference>
<dbReference type="SFLD" id="SFLDS00003">
    <property type="entry name" value="Haloacid_Dehalogenase"/>
    <property type="match status" value="1"/>
</dbReference>
<name>A0ABU2KB85_9ACTN</name>
<dbReference type="Gene3D" id="3.40.50.1000">
    <property type="entry name" value="HAD superfamily/HAD-like"/>
    <property type="match status" value="1"/>
</dbReference>
<dbReference type="NCBIfam" id="TIGR02247">
    <property type="entry name" value="HAD-1A3-hyp"/>
    <property type="match status" value="1"/>
</dbReference>
<keyword evidence="1" id="KW-0007">Acetylation</keyword>
<evidence type="ECO:0000256" key="1">
    <source>
        <dbReference type="ARBA" id="ARBA00022990"/>
    </source>
</evidence>
<dbReference type="NCBIfam" id="TIGR01509">
    <property type="entry name" value="HAD-SF-IA-v3"/>
    <property type="match status" value="1"/>
</dbReference>
<accession>A0ABU2KB85</accession>
<keyword evidence="2" id="KW-0378">Hydrolase</keyword>
<dbReference type="InterPro" id="IPR011945">
    <property type="entry name" value="HAD-SF_ppase_IA/epoxid_hydro_N"/>
</dbReference>
<dbReference type="RefSeq" id="WP_311346238.1">
    <property type="nucleotide sequence ID" value="NZ_JAVREI010000013.1"/>
</dbReference>
<dbReference type="Gene3D" id="1.10.150.240">
    <property type="entry name" value="Putative phosphatase, domain 2"/>
    <property type="match status" value="1"/>
</dbReference>
<dbReference type="PANTHER" id="PTHR47829:SF1">
    <property type="entry name" value="HAD FAMILY PHOSPHATASE"/>
    <property type="match status" value="1"/>
</dbReference>
<gene>
    <name evidence="2" type="ORF">RM425_16115</name>
</gene>
<comment type="caution">
    <text evidence="2">The sequence shown here is derived from an EMBL/GenBank/DDBJ whole genome shotgun (WGS) entry which is preliminary data.</text>
</comment>
<keyword evidence="3" id="KW-1185">Reference proteome</keyword>
<evidence type="ECO:0000313" key="2">
    <source>
        <dbReference type="EMBL" id="MDT0277428.1"/>
    </source>
</evidence>